<dbReference type="CDD" id="cd07814">
    <property type="entry name" value="SRPBCC_CalC_Aha1-like"/>
    <property type="match status" value="1"/>
</dbReference>
<evidence type="ECO:0000256" key="1">
    <source>
        <dbReference type="ARBA" id="ARBA00006817"/>
    </source>
</evidence>
<dbReference type="EMBL" id="CP157390">
    <property type="protein sequence ID" value="XBM49986.1"/>
    <property type="molecule type" value="Genomic_DNA"/>
</dbReference>
<dbReference type="InterPro" id="IPR013538">
    <property type="entry name" value="ASHA1/2-like_C"/>
</dbReference>
<protein>
    <submittedName>
        <fullName evidence="3">SRPBCC domain-containing protein</fullName>
    </submittedName>
</protein>
<organism evidence="3">
    <name type="scientific">Leifsonia sp. NPDC080035</name>
    <dbReference type="NCBI Taxonomy" id="3143936"/>
    <lineage>
        <taxon>Bacteria</taxon>
        <taxon>Bacillati</taxon>
        <taxon>Actinomycetota</taxon>
        <taxon>Actinomycetes</taxon>
        <taxon>Micrococcales</taxon>
        <taxon>Microbacteriaceae</taxon>
        <taxon>Leifsonia</taxon>
    </lineage>
</organism>
<name>A0AAU7GHS8_9MICO</name>
<feature type="domain" description="Activator of Hsp90 ATPase homologue 1/2-like C-terminal" evidence="2">
    <location>
        <begin position="30"/>
        <end position="156"/>
    </location>
</feature>
<sequence length="159" mass="17863">MSNPPRSVRRPSMCNESAPESVALECRFAAPVSAVWRAWTVPALVKRWWGSDPHGIVTAAVLDVQPGGRFEIAFRDTTDDEHVCFGEYLRVVPESELESTWSWRGEANAPSRVRVRFFGDGGGTRMGFRHSELLGSSIHDYAAGWRRTFAKLERVLADR</sequence>
<evidence type="ECO:0000313" key="3">
    <source>
        <dbReference type="EMBL" id="XBM49986.1"/>
    </source>
</evidence>
<comment type="similarity">
    <text evidence="1">Belongs to the AHA1 family.</text>
</comment>
<accession>A0AAU7GHS8</accession>
<evidence type="ECO:0000259" key="2">
    <source>
        <dbReference type="Pfam" id="PF08327"/>
    </source>
</evidence>
<dbReference type="Gene3D" id="3.30.530.20">
    <property type="match status" value="1"/>
</dbReference>
<gene>
    <name evidence="3" type="ORF">AAME72_08970</name>
</gene>
<dbReference type="RefSeq" id="WP_348789896.1">
    <property type="nucleotide sequence ID" value="NZ_CP157390.1"/>
</dbReference>
<dbReference type="InterPro" id="IPR023393">
    <property type="entry name" value="START-like_dom_sf"/>
</dbReference>
<proteinExistence type="inferred from homology"/>
<reference evidence="3" key="1">
    <citation type="submission" date="2024-05" db="EMBL/GenBank/DDBJ databases">
        <title>The Natural Products Discovery Center: Release of the First 8490 Sequenced Strains for Exploring Actinobacteria Biosynthetic Diversity.</title>
        <authorList>
            <person name="Kalkreuter E."/>
            <person name="Kautsar S.A."/>
            <person name="Yang D."/>
            <person name="Bader C.D."/>
            <person name="Teijaro C.N."/>
            <person name="Fluegel L."/>
            <person name="Davis C.M."/>
            <person name="Simpson J.R."/>
            <person name="Lauterbach L."/>
            <person name="Steele A.D."/>
            <person name="Gui C."/>
            <person name="Meng S."/>
            <person name="Li G."/>
            <person name="Viehrig K."/>
            <person name="Ye F."/>
            <person name="Su P."/>
            <person name="Kiefer A.F."/>
            <person name="Nichols A."/>
            <person name="Cepeda A.J."/>
            <person name="Yan W."/>
            <person name="Fan B."/>
            <person name="Jiang Y."/>
            <person name="Adhikari A."/>
            <person name="Zheng C.-J."/>
            <person name="Schuster L."/>
            <person name="Cowan T.M."/>
            <person name="Smanski M.J."/>
            <person name="Chevrette M.G."/>
            <person name="de Carvalho L.P.S."/>
            <person name="Shen B."/>
        </authorList>
    </citation>
    <scope>NUCLEOTIDE SEQUENCE</scope>
    <source>
        <strain evidence="3">NPDC080035</strain>
    </source>
</reference>
<dbReference type="Pfam" id="PF08327">
    <property type="entry name" value="AHSA1"/>
    <property type="match status" value="1"/>
</dbReference>
<dbReference type="SUPFAM" id="SSF55961">
    <property type="entry name" value="Bet v1-like"/>
    <property type="match status" value="1"/>
</dbReference>
<dbReference type="AlphaFoldDB" id="A0AAU7GHS8"/>